<organism evidence="1">
    <name type="scientific">Arundo donax</name>
    <name type="common">Giant reed</name>
    <name type="synonym">Donax arundinaceus</name>
    <dbReference type="NCBI Taxonomy" id="35708"/>
    <lineage>
        <taxon>Eukaryota</taxon>
        <taxon>Viridiplantae</taxon>
        <taxon>Streptophyta</taxon>
        <taxon>Embryophyta</taxon>
        <taxon>Tracheophyta</taxon>
        <taxon>Spermatophyta</taxon>
        <taxon>Magnoliopsida</taxon>
        <taxon>Liliopsida</taxon>
        <taxon>Poales</taxon>
        <taxon>Poaceae</taxon>
        <taxon>PACMAD clade</taxon>
        <taxon>Arundinoideae</taxon>
        <taxon>Arundineae</taxon>
        <taxon>Arundo</taxon>
    </lineage>
</organism>
<reference evidence="1" key="1">
    <citation type="submission" date="2014-09" db="EMBL/GenBank/DDBJ databases">
        <authorList>
            <person name="Magalhaes I.L.F."/>
            <person name="Oliveira U."/>
            <person name="Santos F.R."/>
            <person name="Vidigal T.H.D.A."/>
            <person name="Brescovit A.D."/>
            <person name="Santos A.J."/>
        </authorList>
    </citation>
    <scope>NUCLEOTIDE SEQUENCE</scope>
    <source>
        <tissue evidence="1">Shoot tissue taken approximately 20 cm above the soil surface</tissue>
    </source>
</reference>
<sequence>MPRMRRQRANTMITTTTLAIWCSLFTAVFVSLSVRARALRSLNTFTTQFLRDLLLTLLCSCAPSKRFSALMATSRPMNRIKSDKYMYLEPGFATL</sequence>
<dbReference type="AlphaFoldDB" id="A0A0A9DFG3"/>
<evidence type="ECO:0000313" key="1">
    <source>
        <dbReference type="EMBL" id="JAD87334.1"/>
    </source>
</evidence>
<reference evidence="1" key="2">
    <citation type="journal article" date="2015" name="Data Brief">
        <title>Shoot transcriptome of the giant reed, Arundo donax.</title>
        <authorList>
            <person name="Barrero R.A."/>
            <person name="Guerrero F.D."/>
            <person name="Moolhuijzen P."/>
            <person name="Goolsby J.A."/>
            <person name="Tidwell J."/>
            <person name="Bellgard S.E."/>
            <person name="Bellgard M.I."/>
        </authorList>
    </citation>
    <scope>NUCLEOTIDE SEQUENCE</scope>
    <source>
        <tissue evidence="1">Shoot tissue taken approximately 20 cm above the soil surface</tissue>
    </source>
</reference>
<protein>
    <submittedName>
        <fullName evidence="1">Uncharacterized protein</fullName>
    </submittedName>
</protein>
<accession>A0A0A9DFG3</accession>
<name>A0A0A9DFG3_ARUDO</name>
<proteinExistence type="predicted"/>
<dbReference type="EMBL" id="GBRH01210561">
    <property type="protein sequence ID" value="JAD87334.1"/>
    <property type="molecule type" value="Transcribed_RNA"/>
</dbReference>